<feature type="domain" description="RING-type" evidence="15">
    <location>
        <begin position="281"/>
        <end position="327"/>
    </location>
</feature>
<keyword evidence="8" id="KW-0479">Metal-binding</keyword>
<keyword evidence="11" id="KW-0833">Ubl conjugation pathway</keyword>
<organism evidence="17 18">
    <name type="scientific">Gossypium aridum</name>
    <name type="common">American cotton</name>
    <name type="synonym">Erioxylum aridum</name>
    <dbReference type="NCBI Taxonomy" id="34290"/>
    <lineage>
        <taxon>Eukaryota</taxon>
        <taxon>Viridiplantae</taxon>
        <taxon>Streptophyta</taxon>
        <taxon>Embryophyta</taxon>
        <taxon>Tracheophyta</taxon>
        <taxon>Spermatophyta</taxon>
        <taxon>Magnoliopsida</taxon>
        <taxon>eudicotyledons</taxon>
        <taxon>Gunneridae</taxon>
        <taxon>Pentapetalae</taxon>
        <taxon>rosids</taxon>
        <taxon>malvids</taxon>
        <taxon>Malvales</taxon>
        <taxon>Malvaceae</taxon>
        <taxon>Malvoideae</taxon>
        <taxon>Gossypium</taxon>
    </lineage>
</organism>
<keyword evidence="14" id="KW-0472">Membrane</keyword>
<dbReference type="InterPro" id="IPR031127">
    <property type="entry name" value="E3_UB_ligase_RBR"/>
</dbReference>
<dbReference type="EMBL" id="JABFAA010000010">
    <property type="protein sequence ID" value="MBA0693997.1"/>
    <property type="molecule type" value="Genomic_DNA"/>
</dbReference>
<dbReference type="CDD" id="cd22582">
    <property type="entry name" value="BRcat_RBR_unk"/>
    <property type="match status" value="1"/>
</dbReference>
<dbReference type="Gene3D" id="3.30.40.10">
    <property type="entry name" value="Zinc/RING finger domain, C3HC4 (zinc finger)"/>
    <property type="match status" value="1"/>
</dbReference>
<name>A0A7J8Y349_GOSAI</name>
<keyword evidence="7" id="KW-0808">Transferase</keyword>
<dbReference type="UniPathway" id="UPA00143"/>
<feature type="transmembrane region" description="Helical" evidence="14">
    <location>
        <begin position="154"/>
        <end position="174"/>
    </location>
</feature>
<comment type="function">
    <text evidence="3">Might act as an E3 ubiquitin-protein ligase, or as part of E3 complex, which accepts ubiquitin from specific E2 ubiquitin-conjugating enzymes and then transfers it to substrates.</text>
</comment>
<keyword evidence="14" id="KW-1133">Transmembrane helix</keyword>
<gene>
    <name evidence="17" type="ORF">Goari_004332</name>
</gene>
<dbReference type="PANTHER" id="PTHR11685">
    <property type="entry name" value="RBR FAMILY RING FINGER AND IBR DOMAIN-CONTAINING"/>
    <property type="match status" value="1"/>
</dbReference>
<dbReference type="InterPro" id="IPR044066">
    <property type="entry name" value="TRIAD_supradom"/>
</dbReference>
<evidence type="ECO:0000256" key="11">
    <source>
        <dbReference type="ARBA" id="ARBA00022786"/>
    </source>
</evidence>
<evidence type="ECO:0000256" key="5">
    <source>
        <dbReference type="ARBA" id="ARBA00005884"/>
    </source>
</evidence>
<keyword evidence="14" id="KW-0812">Transmembrane</keyword>
<keyword evidence="12" id="KW-0862">Zinc</keyword>
<feature type="domain" description="RING-type" evidence="16">
    <location>
        <begin position="277"/>
        <end position="458"/>
    </location>
</feature>
<evidence type="ECO:0000256" key="14">
    <source>
        <dbReference type="SAM" id="Phobius"/>
    </source>
</evidence>
<comment type="pathway">
    <text evidence="4">Protein modification; protein ubiquitination.</text>
</comment>
<comment type="cofactor">
    <cofactor evidence="2">
        <name>Zn(2+)</name>
        <dbReference type="ChEBI" id="CHEBI:29105"/>
    </cofactor>
</comment>
<dbReference type="AlphaFoldDB" id="A0A7J8Y349"/>
<evidence type="ECO:0000313" key="17">
    <source>
        <dbReference type="EMBL" id="MBA0693997.1"/>
    </source>
</evidence>
<evidence type="ECO:0000256" key="1">
    <source>
        <dbReference type="ARBA" id="ARBA00001798"/>
    </source>
</evidence>
<dbReference type="PROSITE" id="PS50089">
    <property type="entry name" value="ZF_RING_2"/>
    <property type="match status" value="1"/>
</dbReference>
<dbReference type="Proteomes" id="UP000593577">
    <property type="component" value="Unassembled WGS sequence"/>
</dbReference>
<keyword evidence="9" id="KW-0677">Repeat</keyword>
<evidence type="ECO:0000256" key="12">
    <source>
        <dbReference type="ARBA" id="ARBA00022833"/>
    </source>
</evidence>
<dbReference type="GO" id="GO:0061630">
    <property type="term" value="F:ubiquitin protein ligase activity"/>
    <property type="evidence" value="ECO:0007669"/>
    <property type="project" value="UniProtKB-EC"/>
</dbReference>
<evidence type="ECO:0000256" key="2">
    <source>
        <dbReference type="ARBA" id="ARBA00001947"/>
    </source>
</evidence>
<evidence type="ECO:0000256" key="4">
    <source>
        <dbReference type="ARBA" id="ARBA00004906"/>
    </source>
</evidence>
<dbReference type="SUPFAM" id="SSF57850">
    <property type="entry name" value="RING/U-box"/>
    <property type="match status" value="3"/>
</dbReference>
<keyword evidence="10 13" id="KW-0863">Zinc-finger</keyword>
<evidence type="ECO:0000256" key="8">
    <source>
        <dbReference type="ARBA" id="ARBA00022723"/>
    </source>
</evidence>
<proteinExistence type="inferred from homology"/>
<evidence type="ECO:0000256" key="13">
    <source>
        <dbReference type="PROSITE-ProRule" id="PRU00175"/>
    </source>
</evidence>
<dbReference type="InterPro" id="IPR013083">
    <property type="entry name" value="Znf_RING/FYVE/PHD"/>
</dbReference>
<evidence type="ECO:0000256" key="10">
    <source>
        <dbReference type="ARBA" id="ARBA00022771"/>
    </source>
</evidence>
<evidence type="ECO:0000256" key="6">
    <source>
        <dbReference type="ARBA" id="ARBA00012251"/>
    </source>
</evidence>
<comment type="catalytic activity">
    <reaction evidence="1">
        <text>[E2 ubiquitin-conjugating enzyme]-S-ubiquitinyl-L-cysteine + [acceptor protein]-L-lysine = [E2 ubiquitin-conjugating enzyme]-L-cysteine + [acceptor protein]-N(6)-ubiquitinyl-L-lysine.</text>
        <dbReference type="EC" id="2.3.2.31"/>
    </reaction>
</comment>
<comment type="caution">
    <text evidence="17">The sequence shown here is derived from an EMBL/GenBank/DDBJ whole genome shotgun (WGS) entry which is preliminary data.</text>
</comment>
<feature type="non-terminal residue" evidence="17">
    <location>
        <position position="1"/>
    </location>
</feature>
<evidence type="ECO:0000259" key="15">
    <source>
        <dbReference type="PROSITE" id="PS50089"/>
    </source>
</evidence>
<accession>A0A7J8Y349</accession>
<evidence type="ECO:0000256" key="7">
    <source>
        <dbReference type="ARBA" id="ARBA00022679"/>
    </source>
</evidence>
<evidence type="ECO:0000256" key="3">
    <source>
        <dbReference type="ARBA" id="ARBA00003976"/>
    </source>
</evidence>
<dbReference type="FunFam" id="3.30.40.10:FF:000230">
    <property type="entry name" value="RBR-type E3 ubiquitin transferase"/>
    <property type="match status" value="1"/>
</dbReference>
<dbReference type="InterPro" id="IPR002867">
    <property type="entry name" value="IBR_dom"/>
</dbReference>
<evidence type="ECO:0000259" key="16">
    <source>
        <dbReference type="PROSITE" id="PS51873"/>
    </source>
</evidence>
<dbReference type="EC" id="2.3.2.31" evidence="6"/>
<evidence type="ECO:0000256" key="9">
    <source>
        <dbReference type="ARBA" id="ARBA00022737"/>
    </source>
</evidence>
<dbReference type="Gene3D" id="2.20.25.20">
    <property type="match status" value="1"/>
</dbReference>
<comment type="similarity">
    <text evidence="5">Belongs to the RBR family. Ariadne subfamily.</text>
</comment>
<keyword evidence="18" id="KW-1185">Reference proteome</keyword>
<dbReference type="GO" id="GO:0008270">
    <property type="term" value="F:zinc ion binding"/>
    <property type="evidence" value="ECO:0007669"/>
    <property type="project" value="UniProtKB-KW"/>
</dbReference>
<evidence type="ECO:0000313" key="18">
    <source>
        <dbReference type="Proteomes" id="UP000593577"/>
    </source>
</evidence>
<dbReference type="SMART" id="SM00647">
    <property type="entry name" value="IBR"/>
    <property type="match status" value="1"/>
</dbReference>
<reference evidence="17 18" key="1">
    <citation type="journal article" date="2019" name="Genome Biol. Evol.">
        <title>Insights into the evolution of the New World diploid cottons (Gossypium, subgenus Houzingenia) based on genome sequencing.</title>
        <authorList>
            <person name="Grover C.E."/>
            <person name="Arick M.A. 2nd"/>
            <person name="Thrash A."/>
            <person name="Conover J.L."/>
            <person name="Sanders W.S."/>
            <person name="Peterson D.G."/>
            <person name="Frelichowski J.E."/>
            <person name="Scheffler J.A."/>
            <person name="Scheffler B.E."/>
            <person name="Wendel J.F."/>
        </authorList>
    </citation>
    <scope>NUCLEOTIDE SEQUENCE [LARGE SCALE GENOMIC DNA]</scope>
    <source>
        <strain evidence="17">185</strain>
        <tissue evidence="17">Leaf</tissue>
    </source>
</reference>
<dbReference type="GO" id="GO:0016567">
    <property type="term" value="P:protein ubiquitination"/>
    <property type="evidence" value="ECO:0007669"/>
    <property type="project" value="UniProtKB-UniPathway"/>
</dbReference>
<dbReference type="Pfam" id="PF01485">
    <property type="entry name" value="IBR"/>
    <property type="match status" value="1"/>
</dbReference>
<dbReference type="InterPro" id="IPR001841">
    <property type="entry name" value="Znf_RING"/>
</dbReference>
<sequence length="458" mass="52278">MVTIFTPTFKVGLTSSETFTPRLGFLNQLYCGALCFASFLWEIWISRNNFSFQSTLIHTAIIELSLEHTTKVKQCTASSMVGLHWKALRRGWAKLNSDDSALSNPMKVGAGALIFYENGRWIRILQSRLEGMSIKHMFKEKNRCVNSLACLENFITVVFAFSFSLSLSLFRILIELRKPVSMGIFQKYLKHYIQQRTNLKSKLTSLQISCNEKSRKIGTKLRKFLDNVICKRQLQVEGNSSINEKDRFSTPLMVEQQFFPSLISDSETGDGHGSITPTYVCEICVEPKPLDISFNIKGCSHFYCIECTVKYIKSKLDDNMSRIQCPVTDCEGVLDPEFCREILPRDLFNRWGKALCESALLGSEKLYCPYKDCSALLVNDGEKRIKRFPCPLCKRVFCVQCKVAWHSGADCIKFQKLKKLGSDAMLVDLAKRKKWRQCPNCSIYVEKSAGCCYVKCRS</sequence>
<protein>
    <recommendedName>
        <fullName evidence="6">RBR-type E3 ubiquitin transferase</fullName>
        <ecNumber evidence="6">2.3.2.31</ecNumber>
    </recommendedName>
</protein>
<dbReference type="PROSITE" id="PS51873">
    <property type="entry name" value="TRIAD"/>
    <property type="match status" value="1"/>
</dbReference>